<accession>A0A0A1F3Q4</accession>
<dbReference type="Proteomes" id="UP000030302">
    <property type="component" value="Chromosome"/>
</dbReference>
<evidence type="ECO:0000313" key="2">
    <source>
        <dbReference type="EMBL" id="AIY39181.1"/>
    </source>
</evidence>
<evidence type="ECO:0000256" key="1">
    <source>
        <dbReference type="SAM" id="Phobius"/>
    </source>
</evidence>
<dbReference type="AlphaFoldDB" id="A0A0A1F3Q4"/>
<keyword evidence="1" id="KW-0472">Membrane</keyword>
<sequence>MIHITSVSFDILGKLELPFFGILIWSGRISTSCVLMPKATMNKNY</sequence>
<proteinExistence type="predicted"/>
<gene>
    <name evidence="2" type="ORF">LT85_0021</name>
</gene>
<reference evidence="3" key="1">
    <citation type="journal article" date="2014" name="Soil Biol. Biochem.">
        <title>Structure and function of bacterial communities in ageing soils: Insights from the Mendocino ecological staircase.</title>
        <authorList>
            <person name="Uroz S."/>
            <person name="Tech J.J."/>
            <person name="Sawaya N.A."/>
            <person name="Frey-Klett P."/>
            <person name="Leveau J.H.J."/>
        </authorList>
    </citation>
    <scope>NUCLEOTIDE SEQUENCE [LARGE SCALE GENOMIC DNA]</scope>
    <source>
        <strain evidence="3">Cal35</strain>
    </source>
</reference>
<evidence type="ECO:0000313" key="3">
    <source>
        <dbReference type="Proteomes" id="UP000030302"/>
    </source>
</evidence>
<dbReference type="EMBL" id="CP009962">
    <property type="protein sequence ID" value="AIY39181.1"/>
    <property type="molecule type" value="Genomic_DNA"/>
</dbReference>
<organism evidence="2 3">
    <name type="scientific">Collimonas arenae</name>
    <dbReference type="NCBI Taxonomy" id="279058"/>
    <lineage>
        <taxon>Bacteria</taxon>
        <taxon>Pseudomonadati</taxon>
        <taxon>Pseudomonadota</taxon>
        <taxon>Betaproteobacteria</taxon>
        <taxon>Burkholderiales</taxon>
        <taxon>Oxalobacteraceae</taxon>
        <taxon>Collimonas</taxon>
    </lineage>
</organism>
<dbReference type="KEGG" id="care:LT85_0021"/>
<name>A0A0A1F3Q4_9BURK</name>
<dbReference type="HOGENOM" id="CLU_3198400_0_0_4"/>
<keyword evidence="3" id="KW-1185">Reference proteome</keyword>
<protein>
    <submittedName>
        <fullName evidence="2">Uncharacterized protein</fullName>
    </submittedName>
</protein>
<keyword evidence="1" id="KW-0812">Transmembrane</keyword>
<feature type="transmembrane region" description="Helical" evidence="1">
    <location>
        <begin position="17"/>
        <end position="36"/>
    </location>
</feature>
<keyword evidence="1" id="KW-1133">Transmembrane helix</keyword>